<dbReference type="InterPro" id="IPR052379">
    <property type="entry name" value="Type_VII_TA_RNase"/>
</dbReference>
<dbReference type="Proteomes" id="UP001197609">
    <property type="component" value="Unassembled WGS sequence"/>
</dbReference>
<dbReference type="InterPro" id="IPR008201">
    <property type="entry name" value="HepT-like"/>
</dbReference>
<evidence type="ECO:0000256" key="2">
    <source>
        <dbReference type="ARBA" id="ARBA00022722"/>
    </source>
</evidence>
<dbReference type="NCBIfam" id="NF047751">
    <property type="entry name" value="HepT_toxin"/>
    <property type="match status" value="1"/>
</dbReference>
<dbReference type="Gene3D" id="1.20.120.580">
    <property type="entry name" value="bsu32300-like"/>
    <property type="match status" value="1"/>
</dbReference>
<dbReference type="GO" id="GO:0016787">
    <property type="term" value="F:hydrolase activity"/>
    <property type="evidence" value="ECO:0007669"/>
    <property type="project" value="UniProtKB-KW"/>
</dbReference>
<dbReference type="InterPro" id="IPR037038">
    <property type="entry name" value="HepT-like_sf"/>
</dbReference>
<accession>A0AAJ1EJ76</accession>
<dbReference type="Pfam" id="PF01934">
    <property type="entry name" value="HepT-like"/>
    <property type="match status" value="1"/>
</dbReference>
<evidence type="ECO:0000256" key="4">
    <source>
        <dbReference type="ARBA" id="ARBA00024207"/>
    </source>
</evidence>
<comment type="caution">
    <text evidence="5">The sequence shown here is derived from an EMBL/GenBank/DDBJ whole genome shotgun (WGS) entry which is preliminary data.</text>
</comment>
<dbReference type="GO" id="GO:0004540">
    <property type="term" value="F:RNA nuclease activity"/>
    <property type="evidence" value="ECO:0007669"/>
    <property type="project" value="InterPro"/>
</dbReference>
<protein>
    <submittedName>
        <fullName evidence="5">DUF86 domain-containing protein</fullName>
    </submittedName>
</protein>
<dbReference type="GO" id="GO:0110001">
    <property type="term" value="C:toxin-antitoxin complex"/>
    <property type="evidence" value="ECO:0007669"/>
    <property type="project" value="InterPro"/>
</dbReference>
<proteinExistence type="inferred from homology"/>
<dbReference type="AlphaFoldDB" id="A0AAJ1EJ76"/>
<evidence type="ECO:0000256" key="1">
    <source>
        <dbReference type="ARBA" id="ARBA00022649"/>
    </source>
</evidence>
<evidence type="ECO:0000313" key="6">
    <source>
        <dbReference type="Proteomes" id="UP001197609"/>
    </source>
</evidence>
<dbReference type="EMBL" id="JAIOIU010000071">
    <property type="protein sequence ID" value="MBZ0159676.1"/>
    <property type="molecule type" value="Genomic_DNA"/>
</dbReference>
<keyword evidence="3" id="KW-0378">Hydrolase</keyword>
<gene>
    <name evidence="5" type="ORF">K8G79_06030</name>
</gene>
<evidence type="ECO:0000313" key="5">
    <source>
        <dbReference type="EMBL" id="MBZ0159676.1"/>
    </source>
</evidence>
<sequence>MERKLSFLRQFLADLDVYARLDSGGRQREHYAIERLLQLLCESAADIGLQCLKARGYGLASSYREVFEALAREGVLPRDLAQGLIEACAMRNLLTHLYETIDPTRVAAAIEPALDLYRGYLRWALAEIEKPA</sequence>
<organism evidence="5 6">
    <name type="scientific">Candidatus Methylomirabilis tolerans</name>
    <dbReference type="NCBI Taxonomy" id="3123416"/>
    <lineage>
        <taxon>Bacteria</taxon>
        <taxon>Candidatus Methylomirabilota</taxon>
        <taxon>Candidatus Methylomirabilia</taxon>
        <taxon>Candidatus Methylomirabilales</taxon>
        <taxon>Candidatus Methylomirabilaceae</taxon>
        <taxon>Candidatus Methylomirabilis</taxon>
    </lineage>
</organism>
<reference evidence="5 6" key="1">
    <citation type="journal article" date="2021" name="bioRxiv">
        <title>Unraveling nitrogen, sulfur and carbon metabolic pathways and microbial community transcriptional responses to substrate deprivation and toxicity stresses in a bioreactor mimicking anoxic brackish coastal sediment conditions.</title>
        <authorList>
            <person name="Martins P.D."/>
            <person name="Echeveste M.J."/>
            <person name="Arshad A."/>
            <person name="Kurth J."/>
            <person name="Ouboter H."/>
            <person name="Jetten M.S.M."/>
            <person name="Welte C.U."/>
        </authorList>
    </citation>
    <scope>NUCLEOTIDE SEQUENCE [LARGE SCALE GENOMIC DNA]</scope>
    <source>
        <strain evidence="5">MAG_38</strain>
    </source>
</reference>
<evidence type="ECO:0000256" key="3">
    <source>
        <dbReference type="ARBA" id="ARBA00022801"/>
    </source>
</evidence>
<keyword evidence="1" id="KW-1277">Toxin-antitoxin system</keyword>
<dbReference type="PANTHER" id="PTHR33397">
    <property type="entry name" value="UPF0331 PROTEIN YUTE"/>
    <property type="match status" value="1"/>
</dbReference>
<dbReference type="PANTHER" id="PTHR33397:SF5">
    <property type="entry name" value="RNASE YUTE-RELATED"/>
    <property type="match status" value="1"/>
</dbReference>
<name>A0AAJ1EJ76_9BACT</name>
<keyword evidence="2" id="KW-0540">Nuclease</keyword>
<comment type="similarity">
    <text evidence="4">Belongs to the HepT RNase toxin family.</text>
</comment>